<evidence type="ECO:0000313" key="3">
    <source>
        <dbReference type="Proteomes" id="UP000245720"/>
    </source>
</evidence>
<comment type="caution">
    <text evidence="2">The sequence shown here is derived from an EMBL/GenBank/DDBJ whole genome shotgun (WGS) entry which is preliminary data.</text>
</comment>
<protein>
    <submittedName>
        <fullName evidence="2">Uncharacterized protein</fullName>
    </submittedName>
</protein>
<feature type="region of interest" description="Disordered" evidence="1">
    <location>
        <begin position="21"/>
        <end position="73"/>
    </location>
</feature>
<dbReference type="Proteomes" id="UP000245720">
    <property type="component" value="Unassembled WGS sequence"/>
</dbReference>
<feature type="compositionally biased region" description="Low complexity" evidence="1">
    <location>
        <begin position="46"/>
        <end position="60"/>
    </location>
</feature>
<dbReference type="EMBL" id="QGDI01000014">
    <property type="protein sequence ID" value="PWJ10401.1"/>
    <property type="molecule type" value="Genomic_DNA"/>
</dbReference>
<reference evidence="2 3" key="1">
    <citation type="submission" date="2018-05" db="EMBL/GenBank/DDBJ databases">
        <title>The Hungate 1000. A catalogue of reference genomes from the rumen microbiome.</title>
        <authorList>
            <person name="Kelly W."/>
        </authorList>
    </citation>
    <scope>NUCLEOTIDE SEQUENCE [LARGE SCALE GENOMIC DNA]</scope>
    <source>
        <strain evidence="2 3">SAb67</strain>
    </source>
</reference>
<organism evidence="2 3">
    <name type="scientific">Ruminococcus flavefaciens</name>
    <dbReference type="NCBI Taxonomy" id="1265"/>
    <lineage>
        <taxon>Bacteria</taxon>
        <taxon>Bacillati</taxon>
        <taxon>Bacillota</taxon>
        <taxon>Clostridia</taxon>
        <taxon>Eubacteriales</taxon>
        <taxon>Oscillospiraceae</taxon>
        <taxon>Ruminococcus</taxon>
    </lineage>
</organism>
<gene>
    <name evidence="2" type="ORF">IE37_03039</name>
</gene>
<sequence>MKKRVLTGIIAAASLMMSGCGDQEQLTSGSEIAPTEATAADEETTAAETDTAVSADTTSSPETTVPTDTSNDTDQVWSDQKIVFMMWIASFDEPYSKGYFIDGKGMKHVYERPDTKPMYPVEDEYAYLIEHYDEFESMEYFDDETLKQCAECLYQVNADAEVITEGTAIADAPEKSLYGVRMKDGREEFVFLGSEPGISKRLDDPSADEIFELFGDKWYLQ</sequence>
<dbReference type="AlphaFoldDB" id="A0A315XUK0"/>
<evidence type="ECO:0000256" key="1">
    <source>
        <dbReference type="SAM" id="MobiDB-lite"/>
    </source>
</evidence>
<name>A0A315XUK0_RUMFL</name>
<dbReference type="PROSITE" id="PS51257">
    <property type="entry name" value="PROKAR_LIPOPROTEIN"/>
    <property type="match status" value="1"/>
</dbReference>
<dbReference type="OrthoDB" id="9939333at2"/>
<accession>A0A315XUK0</accession>
<dbReference type="RefSeq" id="WP_109727725.1">
    <property type="nucleotide sequence ID" value="NZ_QGDI01000014.1"/>
</dbReference>
<feature type="compositionally biased region" description="Polar residues" evidence="1">
    <location>
        <begin position="61"/>
        <end position="73"/>
    </location>
</feature>
<proteinExistence type="predicted"/>
<evidence type="ECO:0000313" key="2">
    <source>
        <dbReference type="EMBL" id="PWJ10401.1"/>
    </source>
</evidence>